<evidence type="ECO:0000256" key="1">
    <source>
        <dbReference type="SAM" id="MobiDB-lite"/>
    </source>
</evidence>
<dbReference type="AlphaFoldDB" id="A0A368GPJ7"/>
<feature type="region of interest" description="Disordered" evidence="1">
    <location>
        <begin position="146"/>
        <end position="186"/>
    </location>
</feature>
<name>A0A368GPJ7_ANCCA</name>
<accession>A0A368GPJ7</accession>
<gene>
    <name evidence="2" type="ORF">ANCCAN_08383</name>
</gene>
<proteinExistence type="predicted"/>
<keyword evidence="3" id="KW-1185">Reference proteome</keyword>
<dbReference type="OrthoDB" id="10504899at2759"/>
<comment type="caution">
    <text evidence="2">The sequence shown here is derived from an EMBL/GenBank/DDBJ whole genome shotgun (WGS) entry which is preliminary data.</text>
</comment>
<reference evidence="2 3" key="1">
    <citation type="submission" date="2014-10" db="EMBL/GenBank/DDBJ databases">
        <title>Draft genome of the hookworm Ancylostoma caninum.</title>
        <authorList>
            <person name="Mitreva M."/>
        </authorList>
    </citation>
    <scope>NUCLEOTIDE SEQUENCE [LARGE SCALE GENOMIC DNA]</scope>
    <source>
        <strain evidence="2 3">Baltimore</strain>
    </source>
</reference>
<evidence type="ECO:0000313" key="3">
    <source>
        <dbReference type="Proteomes" id="UP000252519"/>
    </source>
</evidence>
<dbReference type="Proteomes" id="UP000252519">
    <property type="component" value="Unassembled WGS sequence"/>
</dbReference>
<protein>
    <submittedName>
        <fullName evidence="2">Uncharacterized protein</fullName>
    </submittedName>
</protein>
<evidence type="ECO:0000313" key="2">
    <source>
        <dbReference type="EMBL" id="RCN45548.1"/>
    </source>
</evidence>
<sequence>MSHSRPFLPLLPIPVQPLGPSEEHKTRKKYGTLRSWRVQPVRSIQPSNSFKDFSTKFPNNTDELTDIAVPVQNRLRSRIRFEPPLEEHNQGMMMINQNVAKLTNAQRPKHVYTTKKRKFFKTPEDAIYEDILEQERKVLISRNIIPQPEDFDDPWSQQQTLSPPPPPPSGRDFLGPIGNLQYNARG</sequence>
<dbReference type="EMBL" id="JOJR01000098">
    <property type="protein sequence ID" value="RCN45548.1"/>
    <property type="molecule type" value="Genomic_DNA"/>
</dbReference>
<organism evidence="2 3">
    <name type="scientific">Ancylostoma caninum</name>
    <name type="common">Dog hookworm</name>
    <dbReference type="NCBI Taxonomy" id="29170"/>
    <lineage>
        <taxon>Eukaryota</taxon>
        <taxon>Metazoa</taxon>
        <taxon>Ecdysozoa</taxon>
        <taxon>Nematoda</taxon>
        <taxon>Chromadorea</taxon>
        <taxon>Rhabditida</taxon>
        <taxon>Rhabditina</taxon>
        <taxon>Rhabditomorpha</taxon>
        <taxon>Strongyloidea</taxon>
        <taxon>Ancylostomatidae</taxon>
        <taxon>Ancylostomatinae</taxon>
        <taxon>Ancylostoma</taxon>
    </lineage>
</organism>